<evidence type="ECO:0000256" key="8">
    <source>
        <dbReference type="ARBA" id="ARBA00022801"/>
    </source>
</evidence>
<dbReference type="EC" id="2.4.99.28" evidence="10"/>
<evidence type="ECO:0000313" key="17">
    <source>
        <dbReference type="Proteomes" id="UP001607157"/>
    </source>
</evidence>
<proteinExistence type="inferred from homology"/>
<gene>
    <name evidence="16" type="primary">pbpC</name>
    <name evidence="16" type="ORF">ACGRVM_10840</name>
</gene>
<dbReference type="InterPro" id="IPR050396">
    <property type="entry name" value="Glycosyltr_51/Transpeptidase"/>
</dbReference>
<dbReference type="SUPFAM" id="SSF56601">
    <property type="entry name" value="beta-lactamase/transpeptidase-like"/>
    <property type="match status" value="1"/>
</dbReference>
<keyword evidence="6" id="KW-0328">Glycosyltransferase</keyword>
<dbReference type="Pfam" id="PF00912">
    <property type="entry name" value="Transgly"/>
    <property type="match status" value="1"/>
</dbReference>
<evidence type="ECO:0000259" key="13">
    <source>
        <dbReference type="Pfam" id="PF00905"/>
    </source>
</evidence>
<feature type="domain" description="Glycosyl transferase family 51" evidence="14">
    <location>
        <begin position="67"/>
        <end position="224"/>
    </location>
</feature>
<comment type="caution">
    <text evidence="16">The sequence shown here is derived from an EMBL/GenBank/DDBJ whole genome shotgun (WGS) entry which is preliminary data.</text>
</comment>
<evidence type="ECO:0000256" key="7">
    <source>
        <dbReference type="ARBA" id="ARBA00022679"/>
    </source>
</evidence>
<feature type="signal peptide" evidence="12">
    <location>
        <begin position="1"/>
        <end position="20"/>
    </location>
</feature>
<dbReference type="RefSeq" id="WP_377171504.1">
    <property type="nucleotide sequence ID" value="NZ_JBHTJC010000003.1"/>
</dbReference>
<evidence type="ECO:0000256" key="5">
    <source>
        <dbReference type="ARBA" id="ARBA00022670"/>
    </source>
</evidence>
<evidence type="ECO:0000256" key="2">
    <source>
        <dbReference type="ARBA" id="ARBA00007090"/>
    </source>
</evidence>
<evidence type="ECO:0000259" key="14">
    <source>
        <dbReference type="Pfam" id="PF00912"/>
    </source>
</evidence>
<keyword evidence="9" id="KW-0511">Multifunctional enzyme</keyword>
<sequence>MRAHRWLLALGLSLAIGAGARDGLDAWVAATPLPPLLTATGAEVLDRAGQPLRIYTVADGRWRLEAGAVDPGFTRMLIAYEDRRFRSHPGVDPRAVIRAAAQAVRHGGIVSGASTLTMQVARLLEDGSTGEWAGKLRQIRLALALERRLSKDEILAIYLARAPYGGNIEGIRAASLAWFGKEPARLTPAEAALLVALPQSPETRRPDRHPGAARAARDRVLERMAREGILSAEEAIAARRDPVPSARRPFPALAPHLADRAVAEAPGVLRHRLTIDAVLQAKLEALAARSVRGLSGAVSVAIVLADHRSGEILASVGSAGYESGARQGFVDMTAALRSPGSTLKPVIYAMAFDRGLAHPQTLIDDAPVRFGAYAPQNFDGYFRGEVTAADALRQSLNIPPVRLMDAMGPAHLMDVMRRAGMRPDLPGDHAGLAVALGGVGVSLTDMVQLYAALARGGDAIPLHWRAGEAGAPSRILGRAAAWQVGDILAGLAPPRNAPARALAYKTGTSYGHRDAWALGWDGAHVAGVWIGRPDGTPVPGAFGGDLAAPILFEAFQRLKPAFAPLPPPPPETLLLGTAELPQPLRRFATRNAAFETGRGAPELIFPPDGARLDDTEAGLPVKVRGGTPPYTWMANGAPVLTGIRAEETSLPNLGEGFSRISVIDAVGLSARVTVRLD</sequence>
<keyword evidence="4" id="KW-0121">Carboxypeptidase</keyword>
<dbReference type="InterPro" id="IPR023346">
    <property type="entry name" value="Lysozyme-like_dom_sf"/>
</dbReference>
<keyword evidence="12" id="KW-0732">Signal</keyword>
<evidence type="ECO:0000259" key="15">
    <source>
        <dbReference type="Pfam" id="PF06832"/>
    </source>
</evidence>
<evidence type="ECO:0000313" key="16">
    <source>
        <dbReference type="EMBL" id="MFH0254391.1"/>
    </source>
</evidence>
<dbReference type="InterPro" id="IPR001264">
    <property type="entry name" value="Glyco_trans_51"/>
</dbReference>
<dbReference type="SUPFAM" id="SSF53955">
    <property type="entry name" value="Lysozyme-like"/>
    <property type="match status" value="1"/>
</dbReference>
<evidence type="ECO:0000256" key="10">
    <source>
        <dbReference type="ARBA" id="ARBA00044770"/>
    </source>
</evidence>
<reference evidence="16 17" key="1">
    <citation type="submission" date="2024-10" db="EMBL/GenBank/DDBJ databases">
        <authorList>
            <person name="Yang X.-N."/>
        </authorList>
    </citation>
    <scope>NUCLEOTIDE SEQUENCE [LARGE SCALE GENOMIC DNA]</scope>
    <source>
        <strain evidence="16 17">CAU 1059</strain>
    </source>
</reference>
<accession>A0ABW7I9H1</accession>
<protein>
    <recommendedName>
        <fullName evidence="10">peptidoglycan glycosyltransferase</fullName>
        <ecNumber evidence="10">2.4.99.28</ecNumber>
    </recommendedName>
</protein>
<dbReference type="InterPro" id="IPR011815">
    <property type="entry name" value="PBP_1c"/>
</dbReference>
<comment type="similarity">
    <text evidence="2">In the C-terminal section; belongs to the transpeptidase family.</text>
</comment>
<dbReference type="Pfam" id="PF06832">
    <property type="entry name" value="BiPBP_C"/>
    <property type="match status" value="1"/>
</dbReference>
<dbReference type="Proteomes" id="UP001607157">
    <property type="component" value="Unassembled WGS sequence"/>
</dbReference>
<evidence type="ECO:0000256" key="4">
    <source>
        <dbReference type="ARBA" id="ARBA00022645"/>
    </source>
</evidence>
<evidence type="ECO:0000256" key="11">
    <source>
        <dbReference type="ARBA" id="ARBA00049902"/>
    </source>
</evidence>
<evidence type="ECO:0000256" key="1">
    <source>
        <dbReference type="ARBA" id="ARBA00004752"/>
    </source>
</evidence>
<feature type="domain" description="Penicillin-binding C-terminal" evidence="15">
    <location>
        <begin position="594"/>
        <end position="673"/>
    </location>
</feature>
<organism evidence="16 17">
    <name type="scientific">Roseovarius aquimarinus</name>
    <dbReference type="NCBI Taxonomy" id="1229156"/>
    <lineage>
        <taxon>Bacteria</taxon>
        <taxon>Pseudomonadati</taxon>
        <taxon>Pseudomonadota</taxon>
        <taxon>Alphaproteobacteria</taxon>
        <taxon>Rhodobacterales</taxon>
        <taxon>Roseobacteraceae</taxon>
        <taxon>Roseovarius</taxon>
    </lineage>
</organism>
<keyword evidence="8" id="KW-0378">Hydrolase</keyword>
<evidence type="ECO:0000256" key="9">
    <source>
        <dbReference type="ARBA" id="ARBA00023268"/>
    </source>
</evidence>
<dbReference type="EMBL" id="JBIHMM010000003">
    <property type="protein sequence ID" value="MFH0254391.1"/>
    <property type="molecule type" value="Genomic_DNA"/>
</dbReference>
<feature type="domain" description="Penicillin-binding protein transpeptidase" evidence="13">
    <location>
        <begin position="301"/>
        <end position="508"/>
    </location>
</feature>
<evidence type="ECO:0000256" key="6">
    <source>
        <dbReference type="ARBA" id="ARBA00022676"/>
    </source>
</evidence>
<dbReference type="InterPro" id="IPR036950">
    <property type="entry name" value="PBP_transglycosylase"/>
</dbReference>
<comment type="similarity">
    <text evidence="3">In the N-terminal section; belongs to the glycosyltransferase 51 family.</text>
</comment>
<name>A0ABW7I9H1_9RHOB</name>
<dbReference type="InterPro" id="IPR009647">
    <property type="entry name" value="PBP_C"/>
</dbReference>
<feature type="chain" id="PRO_5047345745" description="peptidoglycan glycosyltransferase" evidence="12">
    <location>
        <begin position="21"/>
        <end position="677"/>
    </location>
</feature>
<keyword evidence="7" id="KW-0808">Transferase</keyword>
<dbReference type="NCBIfam" id="TIGR02073">
    <property type="entry name" value="PBP_1c"/>
    <property type="match status" value="1"/>
</dbReference>
<dbReference type="Gene3D" id="1.10.3810.10">
    <property type="entry name" value="Biosynthetic peptidoglycan transglycosylase-like"/>
    <property type="match status" value="1"/>
</dbReference>
<dbReference type="Gene3D" id="3.40.710.10">
    <property type="entry name" value="DD-peptidase/beta-lactamase superfamily"/>
    <property type="match status" value="1"/>
</dbReference>
<dbReference type="Pfam" id="PF00905">
    <property type="entry name" value="Transpeptidase"/>
    <property type="match status" value="1"/>
</dbReference>
<keyword evidence="5" id="KW-0645">Protease</keyword>
<dbReference type="InterPro" id="IPR012338">
    <property type="entry name" value="Beta-lactam/transpept-like"/>
</dbReference>
<comment type="catalytic activity">
    <reaction evidence="11">
        <text>[GlcNAc-(1-&gt;4)-Mur2Ac(oyl-L-Ala-gamma-D-Glu-L-Lys-D-Ala-D-Ala)](n)-di-trans,octa-cis-undecaprenyl diphosphate + beta-D-GlcNAc-(1-&gt;4)-Mur2Ac(oyl-L-Ala-gamma-D-Glu-L-Lys-D-Ala-D-Ala)-di-trans,octa-cis-undecaprenyl diphosphate = [GlcNAc-(1-&gt;4)-Mur2Ac(oyl-L-Ala-gamma-D-Glu-L-Lys-D-Ala-D-Ala)](n+1)-di-trans,octa-cis-undecaprenyl diphosphate + di-trans,octa-cis-undecaprenyl diphosphate + H(+)</text>
        <dbReference type="Rhea" id="RHEA:23708"/>
        <dbReference type="Rhea" id="RHEA-COMP:9602"/>
        <dbReference type="Rhea" id="RHEA-COMP:9603"/>
        <dbReference type="ChEBI" id="CHEBI:15378"/>
        <dbReference type="ChEBI" id="CHEBI:58405"/>
        <dbReference type="ChEBI" id="CHEBI:60033"/>
        <dbReference type="ChEBI" id="CHEBI:78435"/>
        <dbReference type="EC" id="2.4.99.28"/>
    </reaction>
</comment>
<keyword evidence="17" id="KW-1185">Reference proteome</keyword>
<dbReference type="InterPro" id="IPR001460">
    <property type="entry name" value="PCN-bd_Tpept"/>
</dbReference>
<comment type="pathway">
    <text evidence="1">Cell wall biogenesis; peptidoglycan biosynthesis.</text>
</comment>
<dbReference type="PANTHER" id="PTHR32282">
    <property type="entry name" value="BINDING PROTEIN TRANSPEPTIDASE, PUTATIVE-RELATED"/>
    <property type="match status" value="1"/>
</dbReference>
<dbReference type="PANTHER" id="PTHR32282:SF15">
    <property type="entry name" value="PENICILLIN-BINDING PROTEIN 1C"/>
    <property type="match status" value="1"/>
</dbReference>
<evidence type="ECO:0000256" key="12">
    <source>
        <dbReference type="SAM" id="SignalP"/>
    </source>
</evidence>
<evidence type="ECO:0000256" key="3">
    <source>
        <dbReference type="ARBA" id="ARBA00007739"/>
    </source>
</evidence>